<dbReference type="AlphaFoldDB" id="A0AAE3XN40"/>
<comment type="caution">
    <text evidence="2">The sequence shown here is derived from an EMBL/GenBank/DDBJ whole genome shotgun (WGS) entry which is preliminary data.</text>
</comment>
<dbReference type="GO" id="GO:0110154">
    <property type="term" value="P:RNA decapping"/>
    <property type="evidence" value="ECO:0007669"/>
    <property type="project" value="TreeGrafter"/>
</dbReference>
<dbReference type="Gene3D" id="3.60.21.10">
    <property type="match status" value="1"/>
</dbReference>
<dbReference type="PRINTS" id="PR00114">
    <property type="entry name" value="STPHPHTASE"/>
</dbReference>
<accession>A0AAE3XN40</accession>
<gene>
    <name evidence="2" type="ORF">HNQ88_002560</name>
</gene>
<protein>
    <submittedName>
        <fullName evidence="2">Serine/threonine protein phosphatase 1</fullName>
        <ecNumber evidence="2">3.1.3.16</ecNumber>
    </submittedName>
</protein>
<dbReference type="Pfam" id="PF00149">
    <property type="entry name" value="Metallophos"/>
    <property type="match status" value="1"/>
</dbReference>
<evidence type="ECO:0000313" key="3">
    <source>
        <dbReference type="Proteomes" id="UP001185092"/>
    </source>
</evidence>
<organism evidence="2 3">
    <name type="scientific">Aureibacter tunicatorum</name>
    <dbReference type="NCBI Taxonomy" id="866807"/>
    <lineage>
        <taxon>Bacteria</taxon>
        <taxon>Pseudomonadati</taxon>
        <taxon>Bacteroidota</taxon>
        <taxon>Cytophagia</taxon>
        <taxon>Cytophagales</taxon>
        <taxon>Persicobacteraceae</taxon>
        <taxon>Aureibacter</taxon>
    </lineage>
</organism>
<dbReference type="PANTHER" id="PTHR42850">
    <property type="entry name" value="METALLOPHOSPHOESTERASE"/>
    <property type="match status" value="1"/>
</dbReference>
<evidence type="ECO:0000259" key="1">
    <source>
        <dbReference type="Pfam" id="PF00149"/>
    </source>
</evidence>
<dbReference type="InterPro" id="IPR029052">
    <property type="entry name" value="Metallo-depent_PP-like"/>
</dbReference>
<dbReference type="InterPro" id="IPR050126">
    <property type="entry name" value="Ap4A_hydrolase"/>
</dbReference>
<dbReference type="RefSeq" id="WP_309939194.1">
    <property type="nucleotide sequence ID" value="NZ_AP025305.1"/>
</dbReference>
<evidence type="ECO:0000313" key="2">
    <source>
        <dbReference type="EMBL" id="MDR6239512.1"/>
    </source>
</evidence>
<name>A0AAE3XN40_9BACT</name>
<dbReference type="InterPro" id="IPR004843">
    <property type="entry name" value="Calcineurin-like_PHP"/>
</dbReference>
<dbReference type="GO" id="GO:0008803">
    <property type="term" value="F:bis(5'-nucleosyl)-tetraphosphatase (symmetrical) activity"/>
    <property type="evidence" value="ECO:0007669"/>
    <property type="project" value="TreeGrafter"/>
</dbReference>
<reference evidence="2" key="1">
    <citation type="submission" date="2023-07" db="EMBL/GenBank/DDBJ databases">
        <title>Genomic Encyclopedia of Type Strains, Phase IV (KMG-IV): sequencing the most valuable type-strain genomes for metagenomic binning, comparative biology and taxonomic classification.</title>
        <authorList>
            <person name="Goeker M."/>
        </authorList>
    </citation>
    <scope>NUCLEOTIDE SEQUENCE</scope>
    <source>
        <strain evidence="2">DSM 26174</strain>
    </source>
</reference>
<keyword evidence="2" id="KW-0378">Hydrolase</keyword>
<feature type="domain" description="Calcineurin-like phosphoesterase" evidence="1">
    <location>
        <begin position="1"/>
        <end position="173"/>
    </location>
</feature>
<dbReference type="EMBL" id="JAVDQD010000003">
    <property type="protein sequence ID" value="MDR6239512.1"/>
    <property type="molecule type" value="Genomic_DNA"/>
</dbReference>
<dbReference type="Proteomes" id="UP001185092">
    <property type="component" value="Unassembled WGS sequence"/>
</dbReference>
<dbReference type="SUPFAM" id="SSF56300">
    <property type="entry name" value="Metallo-dependent phosphatases"/>
    <property type="match status" value="1"/>
</dbReference>
<dbReference type="InterPro" id="IPR006186">
    <property type="entry name" value="Ser/Thr-sp_prot-phosphatase"/>
</dbReference>
<dbReference type="GO" id="GO:0004722">
    <property type="term" value="F:protein serine/threonine phosphatase activity"/>
    <property type="evidence" value="ECO:0007669"/>
    <property type="project" value="UniProtKB-EC"/>
</dbReference>
<dbReference type="PANTHER" id="PTHR42850:SF4">
    <property type="entry name" value="ZINC-DEPENDENT ENDOPOLYPHOSPHATASE"/>
    <property type="match status" value="1"/>
</dbReference>
<keyword evidence="3" id="KW-1185">Reference proteome</keyword>
<proteinExistence type="predicted"/>
<dbReference type="EC" id="3.1.3.16" evidence="2"/>
<dbReference type="CDD" id="cd00144">
    <property type="entry name" value="MPP_PPP_family"/>
    <property type="match status" value="1"/>
</dbReference>
<dbReference type="GO" id="GO:0005737">
    <property type="term" value="C:cytoplasm"/>
    <property type="evidence" value="ECO:0007669"/>
    <property type="project" value="TreeGrafter"/>
</dbReference>
<sequence>MPIYAIGDIHGSLRALKTIFKQGIIQTDDKVVFLGDYIDRGPDSKGVIDWLINNQKNHDFEFILGNHEIMMKAAKMSPVRLKEWLHFGGANTLESYHINNTENWMDIISPSHWDFIDSCLDYLEIKDFIFIHAGLEAGKNLNEQNKHHLFWKKYENPKAYNSTKTVICGHTSRKNGEIADFKHTICIDTYAHGGMWLTCLNVETGEFIKANNKGKIRKGTLKRYANIK</sequence>